<feature type="region of interest" description="Disordered" evidence="1">
    <location>
        <begin position="377"/>
        <end position="408"/>
    </location>
</feature>
<keyword evidence="2" id="KW-0472">Membrane</keyword>
<evidence type="ECO:0000256" key="2">
    <source>
        <dbReference type="SAM" id="Phobius"/>
    </source>
</evidence>
<dbReference type="Proteomes" id="UP001626603">
    <property type="component" value="Chromosome"/>
</dbReference>
<keyword evidence="4" id="KW-1185">Reference proteome</keyword>
<keyword evidence="2" id="KW-1133">Transmembrane helix</keyword>
<feature type="transmembrane region" description="Helical" evidence="2">
    <location>
        <begin position="145"/>
        <end position="167"/>
    </location>
</feature>
<name>A0ABD8A784_9EURY</name>
<gene>
    <name evidence="3" type="ORF">R6Y95_07885</name>
</gene>
<evidence type="ECO:0000313" key="4">
    <source>
        <dbReference type="Proteomes" id="UP001626603"/>
    </source>
</evidence>
<protein>
    <submittedName>
        <fullName evidence="3">Uncharacterized protein</fullName>
    </submittedName>
</protein>
<proteinExistence type="predicted"/>
<feature type="transmembrane region" description="Helical" evidence="2">
    <location>
        <begin position="268"/>
        <end position="285"/>
    </location>
</feature>
<feature type="transmembrane region" description="Helical" evidence="2">
    <location>
        <begin position="173"/>
        <end position="195"/>
    </location>
</feature>
<feature type="transmembrane region" description="Helical" evidence="2">
    <location>
        <begin position="45"/>
        <end position="65"/>
    </location>
</feature>
<sequence>MAGPEKDTLFTRCAREAEALSRDVMDEIACEERRQSSLFARDDRLHATGPFILAAFLANLFFLLILPHHFMPYWIASSFILYMVNPFILMIPTGEGVTVSRGGETVREVLRSLRATRGGPHPAVHDLQALGKVLWDIFFINSQPLAAGFGLIFGVNILFALFCGYVTGSLETGTAALITLQSLAIVLFYAGIWYFKPYTTSFFLSLDVMRVTMQEKIRAGWRAAMQVVLVVAVIGAASGVLAVSAMLLPGVTFSTFLASVNLVLGWDLLLLAVIFASQVTIVRYLQGAYSRELSLQVSDYKVHVWRDGILNRLAAFPKTPEELHGSGHLADLMANLSQMQRDYQRMKVYASEYHSIFGFFPVCLVLPDICRILDRSRDTPQKAVPEPDSGMRTERPSEPTGMNAGSPR</sequence>
<dbReference type="AlphaFoldDB" id="A0ABD8A784"/>
<reference evidence="3 4" key="1">
    <citation type="submission" date="2023-10" db="EMBL/GenBank/DDBJ databases">
        <title>The complete genome sequence of Methanoculleus palmolei DSM 4273.</title>
        <authorList>
            <person name="Lai S.-J."/>
            <person name="You Y.-T."/>
            <person name="Chen S.-C."/>
        </authorList>
    </citation>
    <scope>NUCLEOTIDE SEQUENCE [LARGE SCALE GENOMIC DNA]</scope>
    <source>
        <strain evidence="3 4">DSM 4273</strain>
    </source>
</reference>
<evidence type="ECO:0000313" key="3">
    <source>
        <dbReference type="EMBL" id="WOX55381.1"/>
    </source>
</evidence>
<accession>A0ABD8A784</accession>
<feature type="transmembrane region" description="Helical" evidence="2">
    <location>
        <begin position="71"/>
        <end position="91"/>
    </location>
</feature>
<dbReference type="EMBL" id="CP137641">
    <property type="protein sequence ID" value="WOX55381.1"/>
    <property type="molecule type" value="Genomic_DNA"/>
</dbReference>
<evidence type="ECO:0000256" key="1">
    <source>
        <dbReference type="SAM" id="MobiDB-lite"/>
    </source>
</evidence>
<feature type="transmembrane region" description="Helical" evidence="2">
    <location>
        <begin position="223"/>
        <end position="248"/>
    </location>
</feature>
<keyword evidence="2" id="KW-0812">Transmembrane</keyword>
<organism evidence="3 4">
    <name type="scientific">Methanoculleus palmolei</name>
    <dbReference type="NCBI Taxonomy" id="72612"/>
    <lineage>
        <taxon>Archaea</taxon>
        <taxon>Methanobacteriati</taxon>
        <taxon>Methanobacteriota</taxon>
        <taxon>Stenosarchaea group</taxon>
        <taxon>Methanomicrobia</taxon>
        <taxon>Methanomicrobiales</taxon>
        <taxon>Methanomicrobiaceae</taxon>
        <taxon>Methanoculleus</taxon>
    </lineage>
</organism>